<evidence type="ECO:0000313" key="1">
    <source>
        <dbReference type="EMBL" id="CAB4032978.1"/>
    </source>
</evidence>
<dbReference type="Proteomes" id="UP001152795">
    <property type="component" value="Unassembled WGS sequence"/>
</dbReference>
<keyword evidence="2" id="KW-1185">Reference proteome</keyword>
<sequence length="68" mass="7658">MDSERHSLIVKITAEVEEIGKVLEENGITDDKDIQALCYEALSDIYPGRGLKIVQRSKAWKIIQASLK</sequence>
<comment type="caution">
    <text evidence="1">The sequence shown here is derived from an EMBL/GenBank/DDBJ whole genome shotgun (WGS) entry which is preliminary data.</text>
</comment>
<gene>
    <name evidence="1" type="ORF">PACLA_8A023403</name>
</gene>
<evidence type="ECO:0000313" key="2">
    <source>
        <dbReference type="Proteomes" id="UP001152795"/>
    </source>
</evidence>
<accession>A0A6S7JPJ8</accession>
<dbReference type="AlphaFoldDB" id="A0A6S7JPJ8"/>
<dbReference type="EMBL" id="CACRXK020018855">
    <property type="protein sequence ID" value="CAB4032978.1"/>
    <property type="molecule type" value="Genomic_DNA"/>
</dbReference>
<protein>
    <submittedName>
        <fullName evidence="1">Uncharacterized protein</fullName>
    </submittedName>
</protein>
<reference evidence="1" key="1">
    <citation type="submission" date="2020-04" db="EMBL/GenBank/DDBJ databases">
        <authorList>
            <person name="Alioto T."/>
            <person name="Alioto T."/>
            <person name="Gomez Garrido J."/>
        </authorList>
    </citation>
    <scope>NUCLEOTIDE SEQUENCE</scope>
    <source>
        <strain evidence="1">A484AB</strain>
    </source>
</reference>
<proteinExistence type="predicted"/>
<name>A0A6S7JPJ8_PARCT</name>
<organism evidence="1 2">
    <name type="scientific">Paramuricea clavata</name>
    <name type="common">Red gorgonian</name>
    <name type="synonym">Violescent sea-whip</name>
    <dbReference type="NCBI Taxonomy" id="317549"/>
    <lineage>
        <taxon>Eukaryota</taxon>
        <taxon>Metazoa</taxon>
        <taxon>Cnidaria</taxon>
        <taxon>Anthozoa</taxon>
        <taxon>Octocorallia</taxon>
        <taxon>Malacalcyonacea</taxon>
        <taxon>Plexauridae</taxon>
        <taxon>Paramuricea</taxon>
    </lineage>
</organism>
<feature type="non-terminal residue" evidence="1">
    <location>
        <position position="1"/>
    </location>
</feature>